<keyword evidence="7" id="KW-1185">Reference proteome</keyword>
<dbReference type="InterPro" id="IPR000719">
    <property type="entry name" value="Prot_kinase_dom"/>
</dbReference>
<evidence type="ECO:0000256" key="4">
    <source>
        <dbReference type="SAM" id="MobiDB-lite"/>
    </source>
</evidence>
<dbReference type="GO" id="GO:0004674">
    <property type="term" value="F:protein serine/threonine kinase activity"/>
    <property type="evidence" value="ECO:0007669"/>
    <property type="project" value="TreeGrafter"/>
</dbReference>
<dbReference type="SMART" id="SM00220">
    <property type="entry name" value="S_TKc"/>
    <property type="match status" value="1"/>
</dbReference>
<dbReference type="PANTHER" id="PTHR24346:SF30">
    <property type="entry name" value="MATERNAL EMBRYONIC LEUCINE ZIPPER KINASE"/>
    <property type="match status" value="1"/>
</dbReference>
<dbReference type="InterPro" id="IPR017441">
    <property type="entry name" value="Protein_kinase_ATP_BS"/>
</dbReference>
<protein>
    <recommendedName>
        <fullName evidence="5">Protein kinase domain-containing protein</fullName>
    </recommendedName>
</protein>
<feature type="domain" description="Protein kinase" evidence="5">
    <location>
        <begin position="263"/>
        <end position="569"/>
    </location>
</feature>
<proteinExistence type="predicted"/>
<dbReference type="STRING" id="1382522.W6MSA8"/>
<feature type="compositionally biased region" description="Basic and acidic residues" evidence="4">
    <location>
        <begin position="18"/>
        <end position="27"/>
    </location>
</feature>
<dbReference type="PROSITE" id="PS50011">
    <property type="entry name" value="PROTEIN_KINASE_DOM"/>
    <property type="match status" value="1"/>
</dbReference>
<dbReference type="Gene3D" id="1.10.510.10">
    <property type="entry name" value="Transferase(Phosphotransferase) domain 1"/>
    <property type="match status" value="1"/>
</dbReference>
<feature type="compositionally biased region" description="Polar residues" evidence="4">
    <location>
        <begin position="100"/>
        <end position="110"/>
    </location>
</feature>
<dbReference type="GO" id="GO:0005524">
    <property type="term" value="F:ATP binding"/>
    <property type="evidence" value="ECO:0007669"/>
    <property type="project" value="UniProtKB-UniRule"/>
</dbReference>
<feature type="region of interest" description="Disordered" evidence="4">
    <location>
        <begin position="80"/>
        <end position="130"/>
    </location>
</feature>
<evidence type="ECO:0000313" key="6">
    <source>
        <dbReference type="EMBL" id="CDK28092.1"/>
    </source>
</evidence>
<dbReference type="SUPFAM" id="SSF56112">
    <property type="entry name" value="Protein kinase-like (PK-like)"/>
    <property type="match status" value="1"/>
</dbReference>
<dbReference type="PANTHER" id="PTHR24346">
    <property type="entry name" value="MAP/MICROTUBULE AFFINITY-REGULATING KINASE"/>
    <property type="match status" value="1"/>
</dbReference>
<organism evidence="6 7">
    <name type="scientific">Kuraishia capsulata CBS 1993</name>
    <dbReference type="NCBI Taxonomy" id="1382522"/>
    <lineage>
        <taxon>Eukaryota</taxon>
        <taxon>Fungi</taxon>
        <taxon>Dikarya</taxon>
        <taxon>Ascomycota</taxon>
        <taxon>Saccharomycotina</taxon>
        <taxon>Pichiomycetes</taxon>
        <taxon>Pichiales</taxon>
        <taxon>Pichiaceae</taxon>
        <taxon>Kuraishia</taxon>
    </lineage>
</organism>
<keyword evidence="1 3" id="KW-0547">Nucleotide-binding</keyword>
<dbReference type="GO" id="GO:0005737">
    <property type="term" value="C:cytoplasm"/>
    <property type="evidence" value="ECO:0007669"/>
    <property type="project" value="TreeGrafter"/>
</dbReference>
<dbReference type="PROSITE" id="PS00108">
    <property type="entry name" value="PROTEIN_KINASE_ST"/>
    <property type="match status" value="1"/>
</dbReference>
<sequence>MDSTRENPLVAQFQAKDSAFDQRHREDEDSSDAMTAPHNLAINTTTPSRPRLGLANVGRSNEASVYRVGDFESFEGFSRDFRGGDGDVSSGVSGNGAGTEPTSHNVDPSKQNPLQNPLQTPPQPSQAFFQSLTSPMRSPGFAGQIHELSPYQYNIPHHIQDVTNLPSPAAVSMRDDTLHYAKPRSHKKMGPSVTERIVSEYDSSRILQPAPSFKSGARIVSTPLATYTEAEPEEINRDHTPNRTEQGRYYKAYDRTTSALITWKSIEEIGRGSYSVVSLAEPVESPIGVPVGFVAAVKVSRPSETEDSLRSRVERGLIREFELLQEIRHPCIVELLGSRVESEEVIMVMTYYPGGNLFSFASEYRPLITSEHVKAIFSNVVSAVNYLHENSIVHRDIKLENILLRIEPRKLAAMGAQELERTKQLVVLTDFGLSKKIDPKNPLMRTRCGSEYYVSPELLMGLPYDGRQNDVWALGVLLYALVEGRSPFDPLPVNPNSRVSQSSRRAVPKLAHRIALIAWDWFYFADDKLSQMHASEAHEWQCARDIVTSCLCRREKRNTIRDIYENPWFTKYRC</sequence>
<keyword evidence="2 3" id="KW-0067">ATP-binding</keyword>
<dbReference type="Pfam" id="PF00069">
    <property type="entry name" value="Pkinase"/>
    <property type="match status" value="1"/>
</dbReference>
<dbReference type="RefSeq" id="XP_022460083.1">
    <property type="nucleotide sequence ID" value="XM_022600770.1"/>
</dbReference>
<dbReference type="InterPro" id="IPR011009">
    <property type="entry name" value="Kinase-like_dom_sf"/>
</dbReference>
<dbReference type="InterPro" id="IPR008271">
    <property type="entry name" value="Ser/Thr_kinase_AS"/>
</dbReference>
<name>W6MSA8_9ASCO</name>
<reference evidence="6" key="2">
    <citation type="submission" date="2014-02" db="EMBL/GenBank/DDBJ databases">
        <title>Complete DNA sequence of /Kuraishia capsulata/ illustrates novel genomic features among budding yeasts (/Saccharomycotina/).</title>
        <authorList>
            <person name="Morales L."/>
            <person name="Noel B."/>
            <person name="Porcel B."/>
            <person name="Marcet-Houben M."/>
            <person name="Hullo M-F."/>
            <person name="Sacerdot C."/>
            <person name="Tekaia F."/>
            <person name="Leh-Louis V."/>
            <person name="Despons L."/>
            <person name="Khanna V."/>
            <person name="Aury J-M."/>
            <person name="Barbe V."/>
            <person name="Couloux A."/>
            <person name="Labadie K."/>
            <person name="Pelletier E."/>
            <person name="Souciet J-L."/>
            <person name="Boekhout T."/>
            <person name="Gabaldon T."/>
            <person name="Wincker P."/>
            <person name="Dujon B."/>
        </authorList>
    </citation>
    <scope>NUCLEOTIDE SEQUENCE</scope>
    <source>
        <strain evidence="6">CBS 1993</strain>
    </source>
</reference>
<reference evidence="6" key="1">
    <citation type="submission" date="2013-12" db="EMBL/GenBank/DDBJ databases">
        <authorList>
            <person name="Genoscope - CEA"/>
        </authorList>
    </citation>
    <scope>NUCLEOTIDE SEQUENCE</scope>
    <source>
        <strain evidence="6">CBS 1993</strain>
    </source>
</reference>
<dbReference type="GO" id="GO:0030447">
    <property type="term" value="P:filamentous growth"/>
    <property type="evidence" value="ECO:0007669"/>
    <property type="project" value="UniProtKB-ARBA"/>
</dbReference>
<dbReference type="OrthoDB" id="410920at2759"/>
<dbReference type="EMBL" id="HG793129">
    <property type="protein sequence ID" value="CDK28092.1"/>
    <property type="molecule type" value="Genomic_DNA"/>
</dbReference>
<evidence type="ECO:0000256" key="3">
    <source>
        <dbReference type="PROSITE-ProRule" id="PRU10141"/>
    </source>
</evidence>
<evidence type="ECO:0000256" key="2">
    <source>
        <dbReference type="ARBA" id="ARBA00022840"/>
    </source>
</evidence>
<gene>
    <name evidence="6" type="ORF">KUCA_T00004073001</name>
</gene>
<dbReference type="Proteomes" id="UP000019384">
    <property type="component" value="Unassembled WGS sequence"/>
</dbReference>
<feature type="binding site" evidence="3">
    <location>
        <position position="298"/>
    </location>
    <ligand>
        <name>ATP</name>
        <dbReference type="ChEBI" id="CHEBI:30616"/>
    </ligand>
</feature>
<dbReference type="HOGENOM" id="CLU_474919_0_0_1"/>
<evidence type="ECO:0000259" key="5">
    <source>
        <dbReference type="PROSITE" id="PS50011"/>
    </source>
</evidence>
<accession>W6MSA8</accession>
<feature type="region of interest" description="Disordered" evidence="4">
    <location>
        <begin position="1"/>
        <end position="52"/>
    </location>
</feature>
<dbReference type="AlphaFoldDB" id="W6MSA8"/>
<evidence type="ECO:0000256" key="1">
    <source>
        <dbReference type="ARBA" id="ARBA00022741"/>
    </source>
</evidence>
<dbReference type="GeneID" id="34521471"/>
<dbReference type="PROSITE" id="PS00107">
    <property type="entry name" value="PROTEIN_KINASE_ATP"/>
    <property type="match status" value="1"/>
</dbReference>
<dbReference type="GO" id="GO:0035556">
    <property type="term" value="P:intracellular signal transduction"/>
    <property type="evidence" value="ECO:0007669"/>
    <property type="project" value="TreeGrafter"/>
</dbReference>
<evidence type="ECO:0000313" key="7">
    <source>
        <dbReference type="Proteomes" id="UP000019384"/>
    </source>
</evidence>